<name>A0A679J842_VARPD</name>
<accession>A0A679J842</accession>
<dbReference type="Pfam" id="PF00903">
    <property type="entry name" value="Glyoxalase"/>
    <property type="match status" value="1"/>
</dbReference>
<dbReference type="InterPro" id="IPR004360">
    <property type="entry name" value="Glyas_Fos-R_dOase_dom"/>
</dbReference>
<proteinExistence type="predicted"/>
<evidence type="ECO:0000259" key="1">
    <source>
        <dbReference type="PROSITE" id="PS51819"/>
    </source>
</evidence>
<dbReference type="EMBL" id="LR743507">
    <property type="protein sequence ID" value="CAA2102871.1"/>
    <property type="molecule type" value="Genomic_DNA"/>
</dbReference>
<organism evidence="2">
    <name type="scientific">Variovorax paradoxus</name>
    <dbReference type="NCBI Taxonomy" id="34073"/>
    <lineage>
        <taxon>Bacteria</taxon>
        <taxon>Pseudomonadati</taxon>
        <taxon>Pseudomonadota</taxon>
        <taxon>Betaproteobacteria</taxon>
        <taxon>Burkholderiales</taxon>
        <taxon>Comamonadaceae</taxon>
        <taxon>Variovorax</taxon>
    </lineage>
</organism>
<dbReference type="AlphaFoldDB" id="A0A679J842"/>
<dbReference type="PANTHER" id="PTHR36437">
    <property type="entry name" value="GLYOXALASE/BLEOMYCIN RESISTANCE PROTEIN/DIOXYGENASE"/>
    <property type="match status" value="1"/>
</dbReference>
<evidence type="ECO:0000313" key="2">
    <source>
        <dbReference type="EMBL" id="CAA2102871.1"/>
    </source>
</evidence>
<gene>
    <name evidence="2" type="ORF">VVAX_01973</name>
</gene>
<sequence length="143" mass="15465">MSTAPVARRLAAVTLLVRDYDEAIRFFTEALRFELVEDTPRGPGKRWVVVAPSPGAGNAAAALLLAKAVTDDQEAAVGRQAGGRVFMFLHTSDFAADHAHMAAHGVRFLEEPRHEPHGTVAVFQDLCGNRWDLIQPAATHTAP</sequence>
<dbReference type="InterPro" id="IPR029068">
    <property type="entry name" value="Glyas_Bleomycin-R_OHBP_Dase"/>
</dbReference>
<dbReference type="SUPFAM" id="SSF54593">
    <property type="entry name" value="Glyoxalase/Bleomycin resistance protein/Dihydroxybiphenyl dioxygenase"/>
    <property type="match status" value="1"/>
</dbReference>
<dbReference type="Gene3D" id="3.10.180.10">
    <property type="entry name" value="2,3-Dihydroxybiphenyl 1,2-Dioxygenase, domain 1"/>
    <property type="match status" value="1"/>
</dbReference>
<dbReference type="RefSeq" id="WP_339089666.1">
    <property type="nucleotide sequence ID" value="NZ_LR743507.1"/>
</dbReference>
<feature type="domain" description="VOC" evidence="1">
    <location>
        <begin position="9"/>
        <end position="136"/>
    </location>
</feature>
<dbReference type="InterPro" id="IPR037523">
    <property type="entry name" value="VOC_core"/>
</dbReference>
<protein>
    <recommendedName>
        <fullName evidence="1">VOC domain-containing protein</fullName>
    </recommendedName>
</protein>
<reference evidence="2" key="1">
    <citation type="submission" date="2019-12" db="EMBL/GenBank/DDBJ databases">
        <authorList>
            <person name="Cremers G."/>
        </authorList>
    </citation>
    <scope>NUCLEOTIDE SEQUENCE</scope>
    <source>
        <strain evidence="2">Vvax</strain>
    </source>
</reference>
<dbReference type="PROSITE" id="PS51819">
    <property type="entry name" value="VOC"/>
    <property type="match status" value="1"/>
</dbReference>
<dbReference type="PANTHER" id="PTHR36437:SF2">
    <property type="entry name" value="GLYOXALASE_BLEOMYCIN RESISTANCE PROTEIN_DIOXYGENASE"/>
    <property type="match status" value="1"/>
</dbReference>